<evidence type="ECO:0000313" key="4">
    <source>
        <dbReference type="EMBL" id="BCE47698.1"/>
    </source>
</evidence>
<reference evidence="5" key="6">
    <citation type="submission" date="2020-05" db="EMBL/GenBank/DDBJ databases">
        <title>Complete genome sequence of Bradyrhizobium diazoefficiens XF5 isolated from soybean nodule.</title>
        <authorList>
            <person name="Noda R."/>
            <person name="Kakizaki K."/>
            <person name="Minamisawa K."/>
        </authorList>
    </citation>
    <scope>NUCLEOTIDE SEQUENCE</scope>
    <source>
        <strain evidence="5">XF5</strain>
    </source>
</reference>
<reference evidence="9" key="2">
    <citation type="submission" date="2020-05" db="EMBL/GenBank/DDBJ databases">
        <title>Complete genome sequence of Bradyrhizobium diazoefficiens XF10 isolated from soybean nodule.</title>
        <authorList>
            <person name="Noda R."/>
            <person name="Kakizaki K."/>
            <person name="Minamisawa K."/>
        </authorList>
    </citation>
    <scope>NUCLEOTIDE SEQUENCE</scope>
    <source>
        <strain evidence="9">XF10</strain>
    </source>
</reference>
<dbReference type="EMBL" id="AP023095">
    <property type="protein sequence ID" value="BCE56586.1"/>
    <property type="molecule type" value="Genomic_DNA"/>
</dbReference>
<reference evidence="7" key="8">
    <citation type="submission" date="2020-05" db="EMBL/GenBank/DDBJ databases">
        <title>Complete genome sequence of Bradyrhizobium diazoefficiens XF8 isolated from soybean nodule.</title>
        <authorList>
            <person name="Noda R."/>
            <person name="Kakizaki K."/>
            <person name="Minamisawa K."/>
        </authorList>
    </citation>
    <scope>NUCLEOTIDE SEQUENCE</scope>
    <source>
        <strain evidence="7">XF8</strain>
    </source>
</reference>
<dbReference type="EMBL" id="AP023099">
    <property type="protein sequence ID" value="BCE91218.1"/>
    <property type="molecule type" value="Genomic_DNA"/>
</dbReference>
<reference evidence="2" key="3">
    <citation type="submission" date="2020-05" db="EMBL/GenBank/DDBJ databases">
        <title>Complete genome sequence of Bradyrhizobium diazoefficiens XF2 isolated from soybean nodule.</title>
        <authorList>
            <person name="Noda R."/>
            <person name="Kakizaki K."/>
            <person name="Minamisawa K."/>
        </authorList>
    </citation>
    <scope>NUCLEOTIDE SEQUENCE</scope>
    <source>
        <strain evidence="2">XF2</strain>
    </source>
</reference>
<evidence type="ECO:0000313" key="1">
    <source>
        <dbReference type="EMBL" id="BCE21451.1"/>
    </source>
</evidence>
<sequence>MDSLSAKAEMSVVFDLDGGDRVAAQNEPSALRPELVQSCDTACAAYTWSQPALSALSAQTAAR</sequence>
<dbReference type="EMBL" id="AP023097">
    <property type="protein sequence ID" value="BCE73880.1"/>
    <property type="molecule type" value="Genomic_DNA"/>
</dbReference>
<reference evidence="6" key="7">
    <citation type="submission" date="2020-05" db="EMBL/GenBank/DDBJ databases">
        <title>Complete genome sequence of Bradyrhizobium diazoefficiens XF6 isolated from soybean nodule.</title>
        <authorList>
            <person name="Noda R."/>
            <person name="Kakizaki K."/>
            <person name="Minamisawa K."/>
        </authorList>
    </citation>
    <scope>NUCLEOTIDE SEQUENCE</scope>
    <source>
        <strain evidence="6">XF6</strain>
    </source>
</reference>
<accession>A0A810AIE1</accession>
<reference evidence="1" key="1">
    <citation type="submission" date="2020-05" db="EMBL/GenBank/DDBJ databases">
        <title>Complete genome sequence of Bradyrhizobium diazoefficiens XF1 isolated from soybean nodule.</title>
        <authorList>
            <person name="Noda R."/>
            <person name="Kakizaki K."/>
            <person name="Minamisawa K."/>
        </authorList>
    </citation>
    <scope>NUCLEOTIDE SEQUENCE</scope>
    <source>
        <strain evidence="1">XF1</strain>
    </source>
</reference>
<evidence type="ECO:0000313" key="6">
    <source>
        <dbReference type="EMBL" id="BCE65256.1"/>
    </source>
</evidence>
<reference evidence="4" key="5">
    <citation type="submission" date="2020-05" db="EMBL/GenBank/DDBJ databases">
        <title>Complete genome sequence of Bradyrhizobium diazoefficiens XF4 isolated from soybean nodule.</title>
        <authorList>
            <person name="Noda R."/>
            <person name="Kakizaki K."/>
            <person name="Minamisawa K."/>
        </authorList>
    </citation>
    <scope>NUCLEOTIDE SEQUENCE</scope>
    <source>
        <strain evidence="4">XF4</strain>
    </source>
</reference>
<reference evidence="8" key="9">
    <citation type="submission" date="2020-05" db="EMBL/GenBank/DDBJ databases">
        <title>Complete genome sequence of Bradyrhizobium diazoefficiens XF9 isolated from soybean nodule.</title>
        <authorList>
            <person name="Noda R."/>
            <person name="Kakizaki K."/>
            <person name="Minamisawa K."/>
        </authorList>
    </citation>
    <scope>NUCLEOTIDE SEQUENCE</scope>
    <source>
        <strain evidence="8">XF9</strain>
    </source>
</reference>
<evidence type="ECO:0000313" key="2">
    <source>
        <dbReference type="EMBL" id="BCE30266.1"/>
    </source>
</evidence>
<dbReference type="EMBL" id="AP023092">
    <property type="protein sequence ID" value="BCE30266.1"/>
    <property type="molecule type" value="Genomic_DNA"/>
</dbReference>
<organism evidence="6">
    <name type="scientific">Bradyrhizobium diazoefficiens</name>
    <dbReference type="NCBI Taxonomy" id="1355477"/>
    <lineage>
        <taxon>Bacteria</taxon>
        <taxon>Pseudomonadati</taxon>
        <taxon>Pseudomonadota</taxon>
        <taxon>Alphaproteobacteria</taxon>
        <taxon>Hyphomicrobiales</taxon>
        <taxon>Nitrobacteraceae</taxon>
        <taxon>Bradyrhizobium</taxon>
    </lineage>
</organism>
<evidence type="ECO:0000313" key="9">
    <source>
        <dbReference type="EMBL" id="BCE91218.1"/>
    </source>
</evidence>
<gene>
    <name evidence="9" type="ORF">XF10B_40160</name>
    <name evidence="1" type="ORF">XF1B_41320</name>
    <name evidence="2" type="ORF">XF2B_40350</name>
    <name evidence="3" type="ORF">XF3B_40390</name>
    <name evidence="4" type="ORF">XF4B_40470</name>
    <name evidence="5" type="ORF">XF5B_40980</name>
    <name evidence="6" type="ORF">XF6B_40550</name>
    <name evidence="7" type="ORF">XF8B_39910</name>
    <name evidence="8" type="ORF">XF9B_64810</name>
</gene>
<dbReference type="EMBL" id="AP023094">
    <property type="protein sequence ID" value="BCE47698.1"/>
    <property type="molecule type" value="Genomic_DNA"/>
</dbReference>
<evidence type="ECO:0000313" key="8">
    <source>
        <dbReference type="EMBL" id="BCE85060.1"/>
    </source>
</evidence>
<dbReference type="EMBL" id="AP023096">
    <property type="protein sequence ID" value="BCE65256.1"/>
    <property type="molecule type" value="Genomic_DNA"/>
</dbReference>
<protein>
    <submittedName>
        <fullName evidence="6">Uncharacterized protein</fullName>
    </submittedName>
</protein>
<dbReference type="EMBL" id="AP023093">
    <property type="protein sequence ID" value="BCE39008.1"/>
    <property type="molecule type" value="Genomic_DNA"/>
</dbReference>
<dbReference type="AlphaFoldDB" id="A0A810AIE1"/>
<evidence type="ECO:0000313" key="7">
    <source>
        <dbReference type="EMBL" id="BCE73880.1"/>
    </source>
</evidence>
<name>A0A810AIE1_9BRAD</name>
<proteinExistence type="predicted"/>
<evidence type="ECO:0000313" key="3">
    <source>
        <dbReference type="EMBL" id="BCE39008.1"/>
    </source>
</evidence>
<dbReference type="EMBL" id="AP023091">
    <property type="protein sequence ID" value="BCE21451.1"/>
    <property type="molecule type" value="Genomic_DNA"/>
</dbReference>
<reference evidence="3" key="4">
    <citation type="submission" date="2020-05" db="EMBL/GenBank/DDBJ databases">
        <title>Complete genome sequence of Bradyrhizobium diazoefficiens XF3 isolated from soybean nodule.</title>
        <authorList>
            <person name="Noda R."/>
            <person name="Kakizaki K."/>
            <person name="Minamisawa K."/>
        </authorList>
    </citation>
    <scope>NUCLEOTIDE SEQUENCE</scope>
    <source>
        <strain evidence="3">XF3</strain>
    </source>
</reference>
<dbReference type="EMBL" id="AP023098">
    <property type="protein sequence ID" value="BCE85060.1"/>
    <property type="molecule type" value="Genomic_DNA"/>
</dbReference>
<evidence type="ECO:0000313" key="5">
    <source>
        <dbReference type="EMBL" id="BCE56586.1"/>
    </source>
</evidence>